<proteinExistence type="predicted"/>
<protein>
    <submittedName>
        <fullName evidence="1">Uncharacterized protein</fullName>
    </submittedName>
</protein>
<evidence type="ECO:0000313" key="1">
    <source>
        <dbReference type="EMBL" id="WQN35141.1"/>
    </source>
</evidence>
<name>A0ABZ0Z7S5_9HYPH</name>
<organism evidence="1 2">
    <name type="scientific">Rhizobium indigoferae</name>
    <dbReference type="NCBI Taxonomy" id="158891"/>
    <lineage>
        <taxon>Bacteria</taxon>
        <taxon>Pseudomonadati</taxon>
        <taxon>Pseudomonadota</taxon>
        <taxon>Alphaproteobacteria</taxon>
        <taxon>Hyphomicrobiales</taxon>
        <taxon>Rhizobiaceae</taxon>
        <taxon>Rhizobium/Agrobacterium group</taxon>
        <taxon>Rhizobium</taxon>
    </lineage>
</organism>
<dbReference type="RefSeq" id="WP_210262406.1">
    <property type="nucleotide sequence ID" value="NZ_BSOQ01000043.1"/>
</dbReference>
<keyword evidence="2" id="KW-1185">Reference proteome</keyword>
<dbReference type="Proteomes" id="UP001322785">
    <property type="component" value="Chromosome"/>
</dbReference>
<dbReference type="EMBL" id="CP140635">
    <property type="protein sequence ID" value="WQN35141.1"/>
    <property type="molecule type" value="Genomic_DNA"/>
</dbReference>
<accession>A0ABZ0Z7S5</accession>
<sequence length="104" mass="12027">MLVRTPITTVTEVGPVLTDCKLISYERYRKTNVGLFSARWHRGPYHASIRIWISATDRVVLKTERFFDPAPKPFPAQTVMDFFETDRDKIAVPDEFAVGEFSFQ</sequence>
<reference evidence="1 2" key="1">
    <citation type="submission" date="2023-12" db="EMBL/GenBank/DDBJ databases">
        <authorList>
            <person name="Menendez E."/>
            <person name="Kaur S."/>
            <person name="Flores-Felix J.D."/>
            <person name="diCenzo G.C."/>
            <person name="Peix A."/>
            <person name="Velazquez E."/>
        </authorList>
    </citation>
    <scope>NUCLEOTIDE SEQUENCE [LARGE SCALE GENOMIC DNA]</scope>
    <source>
        <strain evidence="1 2">CIP 108029</strain>
    </source>
</reference>
<gene>
    <name evidence="1" type="ORF">U5G49_000164</name>
</gene>
<evidence type="ECO:0000313" key="2">
    <source>
        <dbReference type="Proteomes" id="UP001322785"/>
    </source>
</evidence>